<dbReference type="PANTHER" id="PTHR13504:SF38">
    <property type="entry name" value="FIDO DOMAIN-CONTAINING PROTEIN"/>
    <property type="match status" value="1"/>
</dbReference>
<dbReference type="Gene3D" id="1.10.3290.10">
    <property type="entry name" value="Fido-like domain"/>
    <property type="match status" value="1"/>
</dbReference>
<dbReference type="InterPro" id="IPR040198">
    <property type="entry name" value="Fido_containing"/>
</dbReference>
<dbReference type="Pfam" id="PF13784">
    <property type="entry name" value="Fic_N"/>
    <property type="match status" value="1"/>
</dbReference>
<protein>
    <submittedName>
        <fullName evidence="2">Fic family protein</fullName>
    </submittedName>
</protein>
<dbReference type="RefSeq" id="WP_089769768.1">
    <property type="nucleotide sequence ID" value="NZ_JBEDNY010000009.1"/>
</dbReference>
<accession>A0ABD5M6K4</accession>
<name>A0ABD5M6K4_9EURY</name>
<dbReference type="InterPro" id="IPR026287">
    <property type="entry name" value="SoFic-like"/>
</dbReference>
<dbReference type="AlphaFoldDB" id="A0ABD5M6K4"/>
<dbReference type="InterPro" id="IPR025758">
    <property type="entry name" value="Fic/DOC_N"/>
</dbReference>
<evidence type="ECO:0000313" key="3">
    <source>
        <dbReference type="Proteomes" id="UP001567572"/>
    </source>
</evidence>
<reference evidence="2 3" key="1">
    <citation type="submission" date="2024-06" db="EMBL/GenBank/DDBJ databases">
        <title>Halorubrum miltondacostae sp. nov., a potential PHA producer isolated from an inland solar saltern in Rio Maior, Portugal.</title>
        <authorList>
            <person name="Albuquerque L."/>
            <person name="Viver T."/>
            <person name="Barroso C."/>
            <person name="Claudino R."/>
            <person name="Galvan M."/>
            <person name="Simoes G."/>
            <person name="Lobo Da Cunha A."/>
            <person name="Egas C."/>
        </authorList>
    </citation>
    <scope>NUCLEOTIDE SEQUENCE [LARGE SCALE GENOMIC DNA]</scope>
    <source>
        <strain evidence="2 3">RMP-11</strain>
    </source>
</reference>
<dbReference type="SUPFAM" id="SSF140931">
    <property type="entry name" value="Fic-like"/>
    <property type="match status" value="1"/>
</dbReference>
<dbReference type="InterPro" id="IPR003812">
    <property type="entry name" value="Fido"/>
</dbReference>
<organism evidence="2 3">
    <name type="scientific">Halorubrum miltondacostae</name>
    <dbReference type="NCBI Taxonomy" id="3076378"/>
    <lineage>
        <taxon>Archaea</taxon>
        <taxon>Methanobacteriati</taxon>
        <taxon>Methanobacteriota</taxon>
        <taxon>Stenosarchaea group</taxon>
        <taxon>Halobacteria</taxon>
        <taxon>Halobacteriales</taxon>
        <taxon>Haloferacaceae</taxon>
        <taxon>Halorubrum</taxon>
    </lineage>
</organism>
<dbReference type="Proteomes" id="UP001567572">
    <property type="component" value="Unassembled WGS sequence"/>
</dbReference>
<keyword evidence="3" id="KW-1185">Reference proteome</keyword>
<dbReference type="EMBL" id="JBEDNY010000009">
    <property type="protein sequence ID" value="MEZ3165613.1"/>
    <property type="molecule type" value="Genomic_DNA"/>
</dbReference>
<dbReference type="PIRSF" id="PIRSF038925">
    <property type="entry name" value="AMP-prot_trans"/>
    <property type="match status" value="1"/>
</dbReference>
<dbReference type="PROSITE" id="PS51459">
    <property type="entry name" value="FIDO"/>
    <property type="match status" value="1"/>
</dbReference>
<dbReference type="PANTHER" id="PTHR13504">
    <property type="entry name" value="FIDO DOMAIN-CONTAINING PROTEIN DDB_G0283145"/>
    <property type="match status" value="1"/>
</dbReference>
<sequence length="386" mass="43442">MRPEDFAENPPGEVEMVDGIFAFSPDPLPPDLGATHDLLTENGDAMYAVGQLSDLDTWLDSPEVILSPLIHREAVDSSNIETTTRLTLSDIYRREAGEEPGTTATERADITEAQNYVEAITTGIESLREGAALDRELLCRLHEILLQGARGEQKNPGEFREDLVGIDEPGTPLSEARFVPAPPASIPYALRSLLQYIRSGPTYAPLVDLALIHYQFETIHPFQDGNGRLGRLLVMLALYKWDLLPGPYLYPSSYFNANRDAYLNRLLAVSRDGAWTEWVSFFVGAIAEQGREAYTVARELLALRDRYREQYQSQGVVIRELIDFIIEHPYLTEPQAVSALDRSQPAVNQAIRRLWDDDVLRETTGQQRNRRYEAPAVLEVVEPYNP</sequence>
<dbReference type="InterPro" id="IPR036597">
    <property type="entry name" value="Fido-like_dom_sf"/>
</dbReference>
<comment type="caution">
    <text evidence="2">The sequence shown here is derived from an EMBL/GenBank/DDBJ whole genome shotgun (WGS) entry which is preliminary data.</text>
</comment>
<dbReference type="Pfam" id="PF02661">
    <property type="entry name" value="Fic"/>
    <property type="match status" value="1"/>
</dbReference>
<evidence type="ECO:0000313" key="2">
    <source>
        <dbReference type="EMBL" id="MEZ3165613.1"/>
    </source>
</evidence>
<evidence type="ECO:0000259" key="1">
    <source>
        <dbReference type="PROSITE" id="PS51459"/>
    </source>
</evidence>
<feature type="domain" description="Fido" evidence="1">
    <location>
        <begin position="133"/>
        <end position="284"/>
    </location>
</feature>
<proteinExistence type="predicted"/>
<gene>
    <name evidence="2" type="ORF">ABNG04_17430</name>
</gene>